<keyword evidence="14" id="KW-0314">Glutamate biosynthesis</keyword>
<dbReference type="SUPFAM" id="SSF69336">
    <property type="entry name" value="Alpha subunit of glutamate synthase, C-terminal domain"/>
    <property type="match status" value="1"/>
</dbReference>
<dbReference type="GO" id="GO:0046872">
    <property type="term" value="F:metal ion binding"/>
    <property type="evidence" value="ECO:0007669"/>
    <property type="project" value="UniProtKB-KW"/>
</dbReference>
<dbReference type="Pfam" id="PF01645">
    <property type="entry name" value="Glu_synthase"/>
    <property type="match status" value="1"/>
</dbReference>
<comment type="cofactor">
    <cofactor evidence="2">
        <name>[3Fe-4S] cluster</name>
        <dbReference type="ChEBI" id="CHEBI:21137"/>
    </cofactor>
</comment>
<dbReference type="GO" id="GO:0051538">
    <property type="term" value="F:3 iron, 4 sulfur cluster binding"/>
    <property type="evidence" value="ECO:0007669"/>
    <property type="project" value="UniProtKB-KW"/>
</dbReference>
<evidence type="ECO:0000313" key="18">
    <source>
        <dbReference type="EMBL" id="HFM97048.1"/>
    </source>
</evidence>
<dbReference type="InterPro" id="IPR029055">
    <property type="entry name" value="Ntn_hydrolases_N"/>
</dbReference>
<accession>A0A7C3KCY5</accession>
<feature type="domain" description="Glutamine amidotransferase type-2" evidence="17">
    <location>
        <begin position="22"/>
        <end position="418"/>
    </location>
</feature>
<keyword evidence="9" id="KW-0274">FAD</keyword>
<keyword evidence="13" id="KW-0411">Iron-sulfur</keyword>
<evidence type="ECO:0000256" key="3">
    <source>
        <dbReference type="ARBA" id="ARBA00001974"/>
    </source>
</evidence>
<proteinExistence type="inferred from homology"/>
<dbReference type="Pfam" id="PF01493">
    <property type="entry name" value="GXGXG"/>
    <property type="match status" value="1"/>
</dbReference>
<dbReference type="InterPro" id="IPR002932">
    <property type="entry name" value="Glu_synthdom"/>
</dbReference>
<evidence type="ECO:0000256" key="10">
    <source>
        <dbReference type="ARBA" id="ARBA00022962"/>
    </source>
</evidence>
<reference evidence="18" key="1">
    <citation type="journal article" date="2020" name="mSystems">
        <title>Genome- and Community-Level Interaction Insights into Carbon Utilization and Element Cycling Functions of Hydrothermarchaeota in Hydrothermal Sediment.</title>
        <authorList>
            <person name="Zhou Z."/>
            <person name="Liu Y."/>
            <person name="Xu W."/>
            <person name="Pan J."/>
            <person name="Luo Z.H."/>
            <person name="Li M."/>
        </authorList>
    </citation>
    <scope>NUCLEOTIDE SEQUENCE [LARGE SCALE GENOMIC DNA]</scope>
    <source>
        <strain evidence="18">SpSt-418</strain>
    </source>
</reference>
<protein>
    <submittedName>
        <fullName evidence="18">Glutamate synthase large subunit</fullName>
        <ecNumber evidence="18">1.4.1.13</ecNumber>
    </submittedName>
</protein>
<sequence>MNNYPMPTKQGLYDPQFEHDACGVGFIVHMKGEKSHAIVEDALTILLNLDHRGACGAEKNTGDGAGILMQVPDKFLKKVTANLFELPEAGQYGVGMIYASPDQAIREQSRRIFEQIAAEEGVQVLGWRDVPTDNSSLGETAKASEPFMQQVFVQRPADLTDDLAFERKLYIIRKRSHGAIRKARGNPYWYPSSLSARTIVYKGMLMPEQVGKYYPDLQDPDLESALGLVHSRFSTNTFPSWERSHPYRYIAHNGEINTLRGNINWMHARQSLFESELFGDDINKVRPIINIDGSDSLIFDNALELLNLAGRSLPHAVMMMIPEPWTAHESMSDEKKAFYEYHSCLMEPWDGPASIAFTDGTMMGAVLDRNGLRPSRYYVTKDDRVIMASEAGVLPIPPDQVALKGRLQPGRMFLVDMQQGRIIADEEIKNEIVKAQPYREWLNQHLVDLTQLKDPDPQIELNPNPELITTIQRQLAFGYTFEEVRMLLSPMARDGVEAVGSMGSDTPLAVLSDRPKLLYDYFQQLFAQVTNPPIDSIREEIITSAETTIGAERNLLKPEPESCHLIKLKTPILTNAELAKLKFINQADFKSSTLPILFNPKEGVQGLEAAIATLCAKADEAIAAGVSILILSDRDISKENAPIPALLAVSGLHHHLIRNGSRTRVGLVLESGEPREVHHYATLIGYGCGAINPYMAYETIEDMIQQGLLVGVDYKTACKNYIKAATKGVIKVASKIGISTIQSYRGAQIFEAIGLDHSVIDKYFSWTASRIEGADLAVIAQEAILRHSHAFPDRAVNGHTLDVGGEYQWRKDGEAHLFSPETIHSLQKAVRTGSYDLYKTYARLVNEQSQKHFTLRGLLDFKPREPIPLEEVEPIEAIMKRFKTGAMSYGSISKEAHETLAIAMNRIGGKSNTGEGGEDPDRYTWTNDQGDSKNSAIKQVASGRFGVTSLYLSQAREIQIKMAQGAKPGEGGQLPGKKVYPWVAKVRHSTPGVGLISPPPHHDIYSIEDLAELIHDLKNANREARISVKLVSEVGVGTIAAGVAKAHADVVLISGFDGGTGASPQTSIKHAGLPWELGLAETHQTLVLNNLRSRIAVETDGQLKTGRDVVVAALLGAEEFGFSTAPLVTLGCIMMRVCHLNTCPAGIATQDPRLRQDFVGEPEHAVNFMTFVAQEVRELMAQLGFRSLNEMVGRTDVLEAKQAVDHWKAKGIDLSKILYQPEVSAEVGRYCQIPQDHGLEKSLDITVLLDLCKPAIDRGEKVSATLPIKNVNRVVGTILGNEITKRHWEGLPEDTVQLHFQGSAGQSFGAFVPKGVTLELEGDVNDYLGKGLSGGKIIVYPPKGSSFVAEENIIAGNVALYGATGGEAYISGMAGERFCVRNSGVRAVVEAVGDHGCEYMTGGKVIVLGSTGRNFAAGMSGGVAYILDEAGDFATRCNTQMSDLEPLEDPEEIAEIHQLIQNHATYTGSQKAAKVLANWDAMLPKFVKVMPRDYKRVLQALKDAIASGLSGDDALTAAFEANVRDVSRIGGS</sequence>
<dbReference type="PANTHER" id="PTHR11938:SF133">
    <property type="entry name" value="GLUTAMATE SYNTHASE (NADH)"/>
    <property type="match status" value="1"/>
</dbReference>
<dbReference type="FunFam" id="2.160.20.60:FF:000001">
    <property type="entry name" value="Glutamate synthase, large subunit"/>
    <property type="match status" value="1"/>
</dbReference>
<dbReference type="SUPFAM" id="SSF51395">
    <property type="entry name" value="FMN-linked oxidoreductases"/>
    <property type="match status" value="1"/>
</dbReference>
<evidence type="ECO:0000256" key="9">
    <source>
        <dbReference type="ARBA" id="ARBA00022827"/>
    </source>
</evidence>
<dbReference type="Pfam" id="PF00310">
    <property type="entry name" value="GATase_2"/>
    <property type="match status" value="1"/>
</dbReference>
<comment type="cofactor">
    <cofactor evidence="1">
        <name>FMN</name>
        <dbReference type="ChEBI" id="CHEBI:58210"/>
    </cofactor>
</comment>
<dbReference type="InterPro" id="IPR017932">
    <property type="entry name" value="GATase_2_dom"/>
</dbReference>
<keyword evidence="15" id="KW-0003">3Fe-4S</keyword>
<dbReference type="CDD" id="cd02808">
    <property type="entry name" value="GltS_FMN"/>
    <property type="match status" value="1"/>
</dbReference>
<comment type="similarity">
    <text evidence="4">Belongs to the glutamate synthase family.</text>
</comment>
<keyword evidence="8" id="KW-0479">Metal-binding</keyword>
<comment type="pathway">
    <text evidence="16">Amino-acid biosynthesis.</text>
</comment>
<keyword evidence="10" id="KW-0315">Glutamine amidotransferase</keyword>
<keyword evidence="6" id="KW-0285">Flavoprotein</keyword>
<evidence type="ECO:0000256" key="8">
    <source>
        <dbReference type="ARBA" id="ARBA00022723"/>
    </source>
</evidence>
<dbReference type="EMBL" id="DSRU01000052">
    <property type="protein sequence ID" value="HFM97048.1"/>
    <property type="molecule type" value="Genomic_DNA"/>
</dbReference>
<comment type="caution">
    <text evidence="18">The sequence shown here is derived from an EMBL/GenBank/DDBJ whole genome shotgun (WGS) entry which is preliminary data.</text>
</comment>
<name>A0A7C3KCY5_9CYAN</name>
<dbReference type="InterPro" id="IPR006982">
    <property type="entry name" value="Glu_synth_centr_N"/>
</dbReference>
<dbReference type="Gene3D" id="3.60.20.10">
    <property type="entry name" value="Glutamine Phosphoribosylpyrophosphate, subunit 1, domain 1"/>
    <property type="match status" value="1"/>
</dbReference>
<dbReference type="InterPro" id="IPR036485">
    <property type="entry name" value="Glu_synth_asu_C_sf"/>
</dbReference>
<evidence type="ECO:0000256" key="2">
    <source>
        <dbReference type="ARBA" id="ARBA00001927"/>
    </source>
</evidence>
<dbReference type="SUPFAM" id="SSF56235">
    <property type="entry name" value="N-terminal nucleophile aminohydrolases (Ntn hydrolases)"/>
    <property type="match status" value="1"/>
</dbReference>
<dbReference type="PROSITE" id="PS51278">
    <property type="entry name" value="GATASE_TYPE_2"/>
    <property type="match status" value="1"/>
</dbReference>
<dbReference type="GO" id="GO:0004355">
    <property type="term" value="F:glutamate synthase (NADPH) activity"/>
    <property type="evidence" value="ECO:0007669"/>
    <property type="project" value="UniProtKB-EC"/>
</dbReference>
<comment type="cofactor">
    <cofactor evidence="3">
        <name>FAD</name>
        <dbReference type="ChEBI" id="CHEBI:57692"/>
    </cofactor>
</comment>
<dbReference type="FunFam" id="3.20.20.70:FF:000031">
    <property type="entry name" value="Glutamate synthase 1 [NADH]"/>
    <property type="match status" value="1"/>
</dbReference>
<dbReference type="CDD" id="cd00713">
    <property type="entry name" value="GltS"/>
    <property type="match status" value="1"/>
</dbReference>
<keyword evidence="11 18" id="KW-0560">Oxidoreductase</keyword>
<evidence type="ECO:0000256" key="6">
    <source>
        <dbReference type="ARBA" id="ARBA00022630"/>
    </source>
</evidence>
<dbReference type="GO" id="GO:0019676">
    <property type="term" value="P:ammonia assimilation cycle"/>
    <property type="evidence" value="ECO:0007669"/>
    <property type="project" value="TreeGrafter"/>
</dbReference>
<keyword evidence="5" id="KW-0028">Amino-acid biosynthesis</keyword>
<evidence type="ECO:0000256" key="13">
    <source>
        <dbReference type="ARBA" id="ARBA00023014"/>
    </source>
</evidence>
<keyword evidence="12" id="KW-0408">Iron</keyword>
<evidence type="ECO:0000256" key="7">
    <source>
        <dbReference type="ARBA" id="ARBA00022643"/>
    </source>
</evidence>
<evidence type="ECO:0000259" key="17">
    <source>
        <dbReference type="PROSITE" id="PS51278"/>
    </source>
</evidence>
<evidence type="ECO:0000256" key="1">
    <source>
        <dbReference type="ARBA" id="ARBA00001917"/>
    </source>
</evidence>
<evidence type="ECO:0000256" key="16">
    <source>
        <dbReference type="ARBA" id="ARBA00029440"/>
    </source>
</evidence>
<dbReference type="Pfam" id="PF04898">
    <property type="entry name" value="Glu_syn_central"/>
    <property type="match status" value="1"/>
</dbReference>
<evidence type="ECO:0000256" key="15">
    <source>
        <dbReference type="ARBA" id="ARBA00023291"/>
    </source>
</evidence>
<evidence type="ECO:0000256" key="5">
    <source>
        <dbReference type="ARBA" id="ARBA00022605"/>
    </source>
</evidence>
<evidence type="ECO:0000256" key="12">
    <source>
        <dbReference type="ARBA" id="ARBA00023004"/>
    </source>
</evidence>
<keyword evidence="7" id="KW-0288">FMN</keyword>
<dbReference type="Gene3D" id="2.160.20.60">
    <property type="entry name" value="Glutamate synthase, alpha subunit, C-terminal domain"/>
    <property type="match status" value="1"/>
</dbReference>
<dbReference type="FunFam" id="3.20.20.70:FF:000053">
    <property type="entry name" value="Glutamate synthase large subunit"/>
    <property type="match status" value="1"/>
</dbReference>
<dbReference type="InterPro" id="IPR013785">
    <property type="entry name" value="Aldolase_TIM"/>
</dbReference>
<dbReference type="GO" id="GO:0006537">
    <property type="term" value="P:glutamate biosynthetic process"/>
    <property type="evidence" value="ECO:0007669"/>
    <property type="project" value="UniProtKB-KW"/>
</dbReference>
<dbReference type="InterPro" id="IPR002489">
    <property type="entry name" value="Glu_synth_asu_C"/>
</dbReference>
<dbReference type="Gene3D" id="3.20.20.70">
    <property type="entry name" value="Aldolase class I"/>
    <property type="match status" value="2"/>
</dbReference>
<evidence type="ECO:0000256" key="14">
    <source>
        <dbReference type="ARBA" id="ARBA00023164"/>
    </source>
</evidence>
<evidence type="ECO:0000256" key="4">
    <source>
        <dbReference type="ARBA" id="ARBA00009716"/>
    </source>
</evidence>
<organism evidence="18">
    <name type="scientific">Oscillatoriales cyanobacterium SpSt-418</name>
    <dbReference type="NCBI Taxonomy" id="2282169"/>
    <lineage>
        <taxon>Bacteria</taxon>
        <taxon>Bacillati</taxon>
        <taxon>Cyanobacteriota</taxon>
        <taxon>Cyanophyceae</taxon>
        <taxon>Oscillatoriophycideae</taxon>
        <taxon>Oscillatoriales</taxon>
    </lineage>
</organism>
<dbReference type="EC" id="1.4.1.13" evidence="18"/>
<dbReference type="PANTHER" id="PTHR11938">
    <property type="entry name" value="FAD NADPH DEHYDROGENASE/OXIDOREDUCTASE"/>
    <property type="match status" value="1"/>
</dbReference>
<dbReference type="InterPro" id="IPR050711">
    <property type="entry name" value="ET-N_metabolism_enzyme"/>
</dbReference>
<dbReference type="FunFam" id="3.60.20.10:FF:000001">
    <property type="entry name" value="Glutamate synthase, large subunit"/>
    <property type="match status" value="1"/>
</dbReference>
<evidence type="ECO:0000256" key="11">
    <source>
        <dbReference type="ARBA" id="ARBA00023002"/>
    </source>
</evidence>
<gene>
    <name evidence="18" type="primary">gltB</name>
    <name evidence="18" type="ORF">ENR64_04625</name>
</gene>
<dbReference type="CDD" id="cd00982">
    <property type="entry name" value="gltB_C"/>
    <property type="match status" value="1"/>
</dbReference>
<dbReference type="NCBIfam" id="NF008730">
    <property type="entry name" value="PRK11750.1"/>
    <property type="match status" value="1"/>
</dbReference>